<evidence type="ECO:0000313" key="3">
    <source>
        <dbReference type="Proteomes" id="UP001305606"/>
    </source>
</evidence>
<keyword evidence="3" id="KW-1185">Reference proteome</keyword>
<accession>A0ABY9V703</accession>
<name>A0ABY9V703_9ACTN</name>
<feature type="chain" id="PRO_5045819883" description="Secreted protein" evidence="1">
    <location>
        <begin position="28"/>
        <end position="98"/>
    </location>
</feature>
<dbReference type="RefSeq" id="WP_311038965.1">
    <property type="nucleotide sequence ID" value="NZ_CP117522.1"/>
</dbReference>
<evidence type="ECO:0000313" key="2">
    <source>
        <dbReference type="EMBL" id="WNF00604.1"/>
    </source>
</evidence>
<proteinExistence type="predicted"/>
<dbReference type="Proteomes" id="UP001305606">
    <property type="component" value="Chromosome"/>
</dbReference>
<evidence type="ECO:0000256" key="1">
    <source>
        <dbReference type="SAM" id="SignalP"/>
    </source>
</evidence>
<keyword evidence="1" id="KW-0732">Signal</keyword>
<gene>
    <name evidence="2" type="ORF">PS467_37395</name>
</gene>
<dbReference type="EMBL" id="CP117522">
    <property type="protein sequence ID" value="WNF00604.1"/>
    <property type="molecule type" value="Genomic_DNA"/>
</dbReference>
<reference evidence="2 3" key="1">
    <citation type="submission" date="2023-02" db="EMBL/GenBank/DDBJ databases">
        <title>Streptomyces sp. SCA4-21 with antifungal activity against Fusarium oxysporum f. sp. cubense, Streptomyces sp. SCA2-17 with antifungal activity against Fusarium oxysporum f. sp. cubense.</title>
        <authorList>
            <person name="Qi D."/>
        </authorList>
    </citation>
    <scope>NUCLEOTIDE SEQUENCE [LARGE SCALE GENOMIC DNA]</scope>
    <source>
        <strain evidence="2 3">SCA4-21</strain>
    </source>
</reference>
<sequence>MQIAKKAALLAATAGALALLGTGTAAANGGGSGYGGGYGGGSDRTSGAPTGPTNLDVSTFIFQSNKCDTNNGSAWSVGGLGPSGDINIGATCLNHIGG</sequence>
<organism evidence="2 3">
    <name type="scientific">Streptomyces luomodiensis</name>
    <dbReference type="NCBI Taxonomy" id="3026192"/>
    <lineage>
        <taxon>Bacteria</taxon>
        <taxon>Bacillati</taxon>
        <taxon>Actinomycetota</taxon>
        <taxon>Actinomycetes</taxon>
        <taxon>Kitasatosporales</taxon>
        <taxon>Streptomycetaceae</taxon>
        <taxon>Streptomyces</taxon>
    </lineage>
</organism>
<feature type="signal peptide" evidence="1">
    <location>
        <begin position="1"/>
        <end position="27"/>
    </location>
</feature>
<protein>
    <recommendedName>
        <fullName evidence="4">Secreted protein</fullName>
    </recommendedName>
</protein>
<evidence type="ECO:0008006" key="4">
    <source>
        <dbReference type="Google" id="ProtNLM"/>
    </source>
</evidence>